<evidence type="ECO:0000256" key="1">
    <source>
        <dbReference type="ARBA" id="ARBA00004651"/>
    </source>
</evidence>
<dbReference type="Proteomes" id="UP001430755">
    <property type="component" value="Unassembled WGS sequence"/>
</dbReference>
<name>A0ABS9WH84_9ACTN</name>
<feature type="transmembrane region" description="Helical" evidence="8">
    <location>
        <begin position="146"/>
        <end position="175"/>
    </location>
</feature>
<dbReference type="PANTHER" id="PTHR34979:SF1">
    <property type="entry name" value="INNER MEMBRANE PROTEIN YGAZ"/>
    <property type="match status" value="1"/>
</dbReference>
<dbReference type="InterPro" id="IPR011606">
    <property type="entry name" value="Brnchd-chn_aa_trnsp_permease"/>
</dbReference>
<proteinExistence type="inferred from homology"/>
<organism evidence="9 10">
    <name type="scientific">Adlercreutzia faecimuris</name>
    <dbReference type="NCBI Taxonomy" id="2897341"/>
    <lineage>
        <taxon>Bacteria</taxon>
        <taxon>Bacillati</taxon>
        <taxon>Actinomycetota</taxon>
        <taxon>Coriobacteriia</taxon>
        <taxon>Eggerthellales</taxon>
        <taxon>Eggerthellaceae</taxon>
        <taxon>Adlercreutzia</taxon>
    </lineage>
</organism>
<evidence type="ECO:0000256" key="2">
    <source>
        <dbReference type="ARBA" id="ARBA00010735"/>
    </source>
</evidence>
<dbReference type="EMBL" id="JAJMLW010000002">
    <property type="protein sequence ID" value="MCI2242232.1"/>
    <property type="molecule type" value="Genomic_DNA"/>
</dbReference>
<evidence type="ECO:0000256" key="8">
    <source>
        <dbReference type="SAM" id="Phobius"/>
    </source>
</evidence>
<keyword evidence="7 8" id="KW-0472">Membrane</keyword>
<gene>
    <name evidence="9" type="ORF">LPT13_07705</name>
</gene>
<accession>A0ABS9WH84</accession>
<evidence type="ECO:0000313" key="9">
    <source>
        <dbReference type="EMBL" id="MCI2242232.1"/>
    </source>
</evidence>
<dbReference type="Pfam" id="PF03591">
    <property type="entry name" value="AzlC"/>
    <property type="match status" value="1"/>
</dbReference>
<dbReference type="RefSeq" id="WP_242165252.1">
    <property type="nucleotide sequence ID" value="NZ_JAJMLW010000002.1"/>
</dbReference>
<comment type="caution">
    <text evidence="9">The sequence shown here is derived from an EMBL/GenBank/DDBJ whole genome shotgun (WGS) entry which is preliminary data.</text>
</comment>
<evidence type="ECO:0000256" key="5">
    <source>
        <dbReference type="ARBA" id="ARBA00022692"/>
    </source>
</evidence>
<reference evidence="9" key="1">
    <citation type="submission" date="2021-11" db="EMBL/GenBank/DDBJ databases">
        <title>A Novel Adlercreutzia Species, isolated from a Allomyrina dichotoma larva feces.</title>
        <authorList>
            <person name="Suh M.K."/>
        </authorList>
    </citation>
    <scope>NUCLEOTIDE SEQUENCE</scope>
    <source>
        <strain evidence="9">JBNU-10</strain>
    </source>
</reference>
<evidence type="ECO:0000256" key="6">
    <source>
        <dbReference type="ARBA" id="ARBA00022989"/>
    </source>
</evidence>
<feature type="transmembrane region" description="Helical" evidence="8">
    <location>
        <begin position="207"/>
        <end position="224"/>
    </location>
</feature>
<keyword evidence="6 8" id="KW-1133">Transmembrane helix</keyword>
<comment type="subcellular location">
    <subcellularLocation>
        <location evidence="1">Cell membrane</location>
        <topology evidence="1">Multi-pass membrane protein</topology>
    </subcellularLocation>
</comment>
<keyword evidence="4" id="KW-1003">Cell membrane</keyword>
<dbReference type="PANTHER" id="PTHR34979">
    <property type="entry name" value="INNER MEMBRANE PROTEIN YGAZ"/>
    <property type="match status" value="1"/>
</dbReference>
<feature type="transmembrane region" description="Helical" evidence="8">
    <location>
        <begin position="18"/>
        <end position="49"/>
    </location>
</feature>
<evidence type="ECO:0000256" key="3">
    <source>
        <dbReference type="ARBA" id="ARBA00022448"/>
    </source>
</evidence>
<comment type="similarity">
    <text evidence="2">Belongs to the AzlC family.</text>
</comment>
<protein>
    <submittedName>
        <fullName evidence="9">AzlC family ABC transporter permease</fullName>
    </submittedName>
</protein>
<keyword evidence="10" id="KW-1185">Reference proteome</keyword>
<keyword evidence="3" id="KW-0813">Transport</keyword>
<evidence type="ECO:0000256" key="4">
    <source>
        <dbReference type="ARBA" id="ARBA00022475"/>
    </source>
</evidence>
<sequence length="266" mass="27264">MICREHIRDAFHAAVPIMLGYVAIGIPCGILCDSIGLGPLQVFLLSALFYSGAGQFMIPNMYLAASPLASIIASVSLVNTRQMLYSASFAPECQGVSKRLAFFFAATVTDESYGVSTAKFAEGGWSVDRALMVNLLSQSSWALSNVAGALLGGAIGIPLNIAAFAMTSIFICLLVTQRMTSANIVAIVLAMAGVYACKAVGLTGPAILVGALLGVAGAMAYASARDRRIVERSAQMDAARRADAVGVAGTGDGASGGAGAEGGVRR</sequence>
<evidence type="ECO:0000313" key="10">
    <source>
        <dbReference type="Proteomes" id="UP001430755"/>
    </source>
</evidence>
<evidence type="ECO:0000256" key="7">
    <source>
        <dbReference type="ARBA" id="ARBA00023136"/>
    </source>
</evidence>
<keyword evidence="5 8" id="KW-0812">Transmembrane</keyword>